<dbReference type="InterPro" id="IPR006527">
    <property type="entry name" value="F-box-assoc_dom_typ1"/>
</dbReference>
<dbReference type="Gene3D" id="1.20.1280.50">
    <property type="match status" value="1"/>
</dbReference>
<accession>A0AAF0QV82</accession>
<proteinExistence type="predicted"/>
<dbReference type="Pfam" id="PF00646">
    <property type="entry name" value="F-box"/>
    <property type="match status" value="1"/>
</dbReference>
<dbReference type="AlphaFoldDB" id="A0AAF0QV82"/>
<dbReference type="Proteomes" id="UP001234989">
    <property type="component" value="Chromosome 4"/>
</dbReference>
<evidence type="ECO:0000259" key="1">
    <source>
        <dbReference type="SMART" id="SM00256"/>
    </source>
</evidence>
<dbReference type="InterPro" id="IPR050796">
    <property type="entry name" value="SCF_F-box_component"/>
</dbReference>
<organism evidence="2 3">
    <name type="scientific">Solanum verrucosum</name>
    <dbReference type="NCBI Taxonomy" id="315347"/>
    <lineage>
        <taxon>Eukaryota</taxon>
        <taxon>Viridiplantae</taxon>
        <taxon>Streptophyta</taxon>
        <taxon>Embryophyta</taxon>
        <taxon>Tracheophyta</taxon>
        <taxon>Spermatophyta</taxon>
        <taxon>Magnoliopsida</taxon>
        <taxon>eudicotyledons</taxon>
        <taxon>Gunneridae</taxon>
        <taxon>Pentapetalae</taxon>
        <taxon>asterids</taxon>
        <taxon>lamiids</taxon>
        <taxon>Solanales</taxon>
        <taxon>Solanaceae</taxon>
        <taxon>Solanoideae</taxon>
        <taxon>Solaneae</taxon>
        <taxon>Solanum</taxon>
    </lineage>
</organism>
<keyword evidence="3" id="KW-1185">Reference proteome</keyword>
<protein>
    <recommendedName>
        <fullName evidence="1">F-box domain-containing protein</fullName>
    </recommendedName>
</protein>
<gene>
    <name evidence="2" type="ORF">MTR67_019969</name>
</gene>
<dbReference type="EMBL" id="CP133615">
    <property type="protein sequence ID" value="WMV26584.1"/>
    <property type="molecule type" value="Genomic_DNA"/>
</dbReference>
<reference evidence="2" key="1">
    <citation type="submission" date="2023-08" db="EMBL/GenBank/DDBJ databases">
        <title>A de novo genome assembly of Solanum verrucosum Schlechtendal, a Mexican diploid species geographically isolated from the other diploid A-genome species in potato relatives.</title>
        <authorList>
            <person name="Hosaka K."/>
        </authorList>
    </citation>
    <scope>NUCLEOTIDE SEQUENCE</scope>
    <source>
        <tissue evidence="2">Young leaves</tissue>
    </source>
</reference>
<dbReference type="NCBIfam" id="TIGR01640">
    <property type="entry name" value="F_box_assoc_1"/>
    <property type="match status" value="1"/>
</dbReference>
<dbReference type="InterPro" id="IPR001810">
    <property type="entry name" value="F-box_dom"/>
</dbReference>
<feature type="domain" description="F-box" evidence="1">
    <location>
        <begin position="11"/>
        <end position="50"/>
    </location>
</feature>
<dbReference type="InterPro" id="IPR017451">
    <property type="entry name" value="F-box-assoc_interact_dom"/>
</dbReference>
<dbReference type="Pfam" id="PF07734">
    <property type="entry name" value="FBA_1"/>
    <property type="match status" value="1"/>
</dbReference>
<evidence type="ECO:0000313" key="3">
    <source>
        <dbReference type="Proteomes" id="UP001234989"/>
    </source>
</evidence>
<name>A0AAF0QV82_SOLVR</name>
<dbReference type="SUPFAM" id="SSF81383">
    <property type="entry name" value="F-box domain"/>
    <property type="match status" value="1"/>
</dbReference>
<dbReference type="SMART" id="SM00256">
    <property type="entry name" value="FBOX"/>
    <property type="match status" value="1"/>
</dbReference>
<evidence type="ECO:0000313" key="2">
    <source>
        <dbReference type="EMBL" id="WMV26584.1"/>
    </source>
</evidence>
<dbReference type="InterPro" id="IPR036047">
    <property type="entry name" value="F-box-like_dom_sf"/>
</dbReference>
<dbReference type="CDD" id="cd22157">
    <property type="entry name" value="F-box_AtFBW1-like"/>
    <property type="match status" value="1"/>
</dbReference>
<dbReference type="PANTHER" id="PTHR31672">
    <property type="entry name" value="BNACNNG10540D PROTEIN"/>
    <property type="match status" value="1"/>
</dbReference>
<dbReference type="PANTHER" id="PTHR31672:SF13">
    <property type="entry name" value="F-BOX PROTEIN CPR30-LIKE"/>
    <property type="match status" value="1"/>
</dbReference>
<sequence length="382" mass="44346">MPICMDCQCHFPEDLVVDILSRLPVESLLRFKCVCKHWNKFIMMVSAWDYGILPPESFGLCLLFEIEHFFSDHYHQFGLGFDLLTQDYKVVWIQDYEGHGVYPHVSVCVYSSCNNSWKNLEFPPSYTSGLPFDTTYLNGVYYWRSLRVNEMYRIHSFDMGSEQFGEMQLPVIPNEYWKKLTLREGVPSLKPASAPSEIVKYSEMNSVRLSLWNPATREFRPLPPAPFVTEHFLCDYDHEFGLGFDQLIQDYKVVRNRVFVDDRGQGQGYYLHLSLNNNICKIQSFAMGSEQFGEMQGPDIPDAAHLPKNYGRMMNKIVFELTETSQLVLYDPTTSQVTDLGIHLRLIGCCVFNYQESLALITKGNEFQDQDNTDRANEVYNY</sequence>